<organism evidence="2 3">
    <name type="scientific">Streptoalloteichus hindustanus</name>
    <dbReference type="NCBI Taxonomy" id="2017"/>
    <lineage>
        <taxon>Bacteria</taxon>
        <taxon>Bacillati</taxon>
        <taxon>Actinomycetota</taxon>
        <taxon>Actinomycetes</taxon>
        <taxon>Pseudonocardiales</taxon>
        <taxon>Pseudonocardiaceae</taxon>
        <taxon>Streptoalloteichus</taxon>
    </lineage>
</organism>
<dbReference type="Proteomes" id="UP000184501">
    <property type="component" value="Unassembled WGS sequence"/>
</dbReference>
<dbReference type="EMBL" id="FQVN01000004">
    <property type="protein sequence ID" value="SHF62831.1"/>
    <property type="molecule type" value="Genomic_DNA"/>
</dbReference>
<dbReference type="RefSeq" id="WP_073483299.1">
    <property type="nucleotide sequence ID" value="NZ_FQVN01000004.1"/>
</dbReference>
<evidence type="ECO:0000313" key="2">
    <source>
        <dbReference type="EMBL" id="SHF62831.1"/>
    </source>
</evidence>
<protein>
    <recommendedName>
        <fullName evidence="1">YdhG-like domain-containing protein</fullName>
    </recommendedName>
</protein>
<reference evidence="2 3" key="1">
    <citation type="submission" date="2016-11" db="EMBL/GenBank/DDBJ databases">
        <authorList>
            <person name="Jaros S."/>
            <person name="Januszkiewicz K."/>
            <person name="Wedrychowicz H."/>
        </authorList>
    </citation>
    <scope>NUCLEOTIDE SEQUENCE [LARGE SCALE GENOMIC DNA]</scope>
    <source>
        <strain evidence="2 3">DSM 44523</strain>
    </source>
</reference>
<evidence type="ECO:0000259" key="1">
    <source>
        <dbReference type="Pfam" id="PF08818"/>
    </source>
</evidence>
<dbReference type="Gene3D" id="3.90.1150.200">
    <property type="match status" value="1"/>
</dbReference>
<dbReference type="SUPFAM" id="SSF159888">
    <property type="entry name" value="YdhG-like"/>
    <property type="match status" value="1"/>
</dbReference>
<feature type="domain" description="YdhG-like" evidence="1">
    <location>
        <begin position="18"/>
        <end position="114"/>
    </location>
</feature>
<proteinExistence type="predicted"/>
<dbReference type="OrthoDB" id="192368at2"/>
<dbReference type="Pfam" id="PF08818">
    <property type="entry name" value="DUF1801"/>
    <property type="match status" value="1"/>
</dbReference>
<sequence length="123" mass="13466">MTTSTAVQDYFAARPATQRQIADELVPLIEAVLPGAGAVWHGHPVWSLGVAPGKSPVCYVKAHAQHVTFGVWRGQEITDPSGRLEPNARTMTSVKLRAAADIDAELFGSWLRQARELEQPHRD</sequence>
<name>A0A1M5D7A2_STRHI</name>
<gene>
    <name evidence="2" type="ORF">SAMN05444320_104327</name>
</gene>
<keyword evidence="3" id="KW-1185">Reference proteome</keyword>
<dbReference type="InterPro" id="IPR014922">
    <property type="entry name" value="YdhG-like"/>
</dbReference>
<dbReference type="AlphaFoldDB" id="A0A1M5D7A2"/>
<evidence type="ECO:0000313" key="3">
    <source>
        <dbReference type="Proteomes" id="UP000184501"/>
    </source>
</evidence>
<accession>A0A1M5D7A2</accession>